<name>A0AA88MSJ7_CHASR</name>
<dbReference type="AlphaFoldDB" id="A0AA88MSJ7"/>
<dbReference type="PANTHER" id="PTHR46484">
    <property type="entry name" value="SI:CH211-171H4.5-RELATED"/>
    <property type="match status" value="1"/>
</dbReference>
<protein>
    <recommendedName>
        <fullName evidence="4">Ig-like domain-containing protein</fullName>
    </recommendedName>
</protein>
<dbReference type="EMBL" id="JAUPFM010000008">
    <property type="protein sequence ID" value="KAK2844401.1"/>
    <property type="molecule type" value="Genomic_DNA"/>
</dbReference>
<keyword evidence="2" id="KW-1133">Transmembrane helix</keyword>
<feature type="region of interest" description="Disordered" evidence="1">
    <location>
        <begin position="322"/>
        <end position="398"/>
    </location>
</feature>
<evidence type="ECO:0000313" key="6">
    <source>
        <dbReference type="Proteomes" id="UP001187415"/>
    </source>
</evidence>
<accession>A0AA88MSJ7</accession>
<feature type="transmembrane region" description="Helical" evidence="2">
    <location>
        <begin position="271"/>
        <end position="293"/>
    </location>
</feature>
<proteinExistence type="predicted"/>
<evidence type="ECO:0000256" key="3">
    <source>
        <dbReference type="SAM" id="SignalP"/>
    </source>
</evidence>
<keyword evidence="3" id="KW-0732">Signal</keyword>
<keyword evidence="6" id="KW-1185">Reference proteome</keyword>
<dbReference type="InterPro" id="IPR013783">
    <property type="entry name" value="Ig-like_fold"/>
</dbReference>
<keyword evidence="2" id="KW-0812">Transmembrane</keyword>
<dbReference type="Proteomes" id="UP001187415">
    <property type="component" value="Unassembled WGS sequence"/>
</dbReference>
<sequence>MSLKPDSGFNSVCLHQHPQRTMGKEKKMIIFCLLLGVFCSPVLSEEWKATVVKNLNALVTSCIVIPCKFNQPKDNLPSSKLRGIWHIGKDKAQIVYHDDNSRIIENFRSRTQMLGHLGQKNCTLEITDVKDHDNGPFCFRIELVESDKPTTDKYSFVEDCVDLKMLPEPPTPLLITTKTIIEGHPYTITCSVTHTCPSHVPTLSWNRKGDVIEIHREIHSGIWETQSILTFTVEKKDDHTDVSCTAQFYGRKTSSEKITVYVKRIENLNHIIIPCVVGIGTAVIFGVLCIFMVKKYKTRITELQNQDGSMWNRLSRMSRRVRSGVPGPFHSDQRRSIWSRFSRRPRGGTGDLGHTPNNEYPKSCGEQKHSKPRFPSPKSQPKSCNYKEDLDDGDDYVNTEDLNVYGNI</sequence>
<organism evidence="5 6">
    <name type="scientific">Channa striata</name>
    <name type="common">Snakehead murrel</name>
    <name type="synonym">Ophicephalus striatus</name>
    <dbReference type="NCBI Taxonomy" id="64152"/>
    <lineage>
        <taxon>Eukaryota</taxon>
        <taxon>Metazoa</taxon>
        <taxon>Chordata</taxon>
        <taxon>Craniata</taxon>
        <taxon>Vertebrata</taxon>
        <taxon>Euteleostomi</taxon>
        <taxon>Actinopterygii</taxon>
        <taxon>Neopterygii</taxon>
        <taxon>Teleostei</taxon>
        <taxon>Neoteleostei</taxon>
        <taxon>Acanthomorphata</taxon>
        <taxon>Anabantaria</taxon>
        <taxon>Anabantiformes</taxon>
        <taxon>Channoidei</taxon>
        <taxon>Channidae</taxon>
        <taxon>Channa</taxon>
    </lineage>
</organism>
<dbReference type="InterPro" id="IPR007110">
    <property type="entry name" value="Ig-like_dom"/>
</dbReference>
<feature type="compositionally biased region" description="Acidic residues" evidence="1">
    <location>
        <begin position="389"/>
        <end position="398"/>
    </location>
</feature>
<evidence type="ECO:0000256" key="2">
    <source>
        <dbReference type="SAM" id="Phobius"/>
    </source>
</evidence>
<evidence type="ECO:0000259" key="4">
    <source>
        <dbReference type="PROSITE" id="PS50835"/>
    </source>
</evidence>
<dbReference type="Gene3D" id="2.60.40.10">
    <property type="entry name" value="Immunoglobulins"/>
    <property type="match status" value="2"/>
</dbReference>
<reference evidence="5" key="1">
    <citation type="submission" date="2023-07" db="EMBL/GenBank/DDBJ databases">
        <title>Chromosome-level Genome Assembly of Striped Snakehead (Channa striata).</title>
        <authorList>
            <person name="Liu H."/>
        </authorList>
    </citation>
    <scope>NUCLEOTIDE SEQUENCE</scope>
    <source>
        <strain evidence="5">Gz</strain>
        <tissue evidence="5">Muscle</tissue>
    </source>
</reference>
<feature type="signal peptide" evidence="3">
    <location>
        <begin position="1"/>
        <end position="44"/>
    </location>
</feature>
<dbReference type="PANTHER" id="PTHR46484:SF7">
    <property type="entry name" value="MYELIN-ASSOCIATED GLYCOPROTEIN-LIKE-RELATED"/>
    <property type="match status" value="1"/>
</dbReference>
<keyword evidence="2" id="KW-0472">Membrane</keyword>
<feature type="chain" id="PRO_5041661013" description="Ig-like domain-containing protein" evidence="3">
    <location>
        <begin position="45"/>
        <end position="408"/>
    </location>
</feature>
<comment type="caution">
    <text evidence="5">The sequence shown here is derived from an EMBL/GenBank/DDBJ whole genome shotgun (WGS) entry which is preliminary data.</text>
</comment>
<evidence type="ECO:0000256" key="1">
    <source>
        <dbReference type="SAM" id="MobiDB-lite"/>
    </source>
</evidence>
<evidence type="ECO:0000313" key="5">
    <source>
        <dbReference type="EMBL" id="KAK2844401.1"/>
    </source>
</evidence>
<dbReference type="PROSITE" id="PS50835">
    <property type="entry name" value="IG_LIKE"/>
    <property type="match status" value="1"/>
</dbReference>
<feature type="domain" description="Ig-like" evidence="4">
    <location>
        <begin position="169"/>
        <end position="259"/>
    </location>
</feature>
<dbReference type="InterPro" id="IPR036179">
    <property type="entry name" value="Ig-like_dom_sf"/>
</dbReference>
<dbReference type="SUPFAM" id="SSF48726">
    <property type="entry name" value="Immunoglobulin"/>
    <property type="match status" value="2"/>
</dbReference>
<gene>
    <name evidence="5" type="ORF">Q5P01_011060</name>
</gene>